<proteinExistence type="predicted"/>
<evidence type="ECO:0000313" key="1">
    <source>
        <dbReference type="EMBL" id="CDO99856.1"/>
    </source>
</evidence>
<protein>
    <submittedName>
        <fullName evidence="1">Uncharacterized protein</fullName>
    </submittedName>
</protein>
<name>A0A068TUD7_COFCA</name>
<gene>
    <name evidence="1" type="ORF">GSCOC_T00029553001</name>
</gene>
<dbReference type="AlphaFoldDB" id="A0A068TUD7"/>
<sequence>MRMKMRRAAMKEYLRAASKIAIEITNSCHSTCTLAQANTPVNPTATTLSGSGFNSRSTHFRFNPGPRPFPFPFVPFSPPLSP</sequence>
<dbReference type="Proteomes" id="UP000295252">
    <property type="component" value="Chromosome IV"/>
</dbReference>
<reference evidence="2" key="1">
    <citation type="journal article" date="2014" name="Science">
        <title>The coffee genome provides insight into the convergent evolution of caffeine biosynthesis.</title>
        <authorList>
            <person name="Denoeud F."/>
            <person name="Carretero-Paulet L."/>
            <person name="Dereeper A."/>
            <person name="Droc G."/>
            <person name="Guyot R."/>
            <person name="Pietrella M."/>
            <person name="Zheng C."/>
            <person name="Alberti A."/>
            <person name="Anthony F."/>
            <person name="Aprea G."/>
            <person name="Aury J.M."/>
            <person name="Bento P."/>
            <person name="Bernard M."/>
            <person name="Bocs S."/>
            <person name="Campa C."/>
            <person name="Cenci A."/>
            <person name="Combes M.C."/>
            <person name="Crouzillat D."/>
            <person name="Da Silva C."/>
            <person name="Daddiego L."/>
            <person name="De Bellis F."/>
            <person name="Dussert S."/>
            <person name="Garsmeur O."/>
            <person name="Gayraud T."/>
            <person name="Guignon V."/>
            <person name="Jahn K."/>
            <person name="Jamilloux V."/>
            <person name="Joet T."/>
            <person name="Labadie K."/>
            <person name="Lan T."/>
            <person name="Leclercq J."/>
            <person name="Lepelley M."/>
            <person name="Leroy T."/>
            <person name="Li L.T."/>
            <person name="Librado P."/>
            <person name="Lopez L."/>
            <person name="Munoz A."/>
            <person name="Noel B."/>
            <person name="Pallavicini A."/>
            <person name="Perrotta G."/>
            <person name="Poncet V."/>
            <person name="Pot D."/>
            <person name="Priyono X."/>
            <person name="Rigoreau M."/>
            <person name="Rouard M."/>
            <person name="Rozas J."/>
            <person name="Tranchant-Dubreuil C."/>
            <person name="VanBuren R."/>
            <person name="Zhang Q."/>
            <person name="Andrade A.C."/>
            <person name="Argout X."/>
            <person name="Bertrand B."/>
            <person name="de Kochko A."/>
            <person name="Graziosi G."/>
            <person name="Henry R.J."/>
            <person name="Jayarama X."/>
            <person name="Ming R."/>
            <person name="Nagai C."/>
            <person name="Rounsley S."/>
            <person name="Sankoff D."/>
            <person name="Giuliano G."/>
            <person name="Albert V.A."/>
            <person name="Wincker P."/>
            <person name="Lashermes P."/>
        </authorList>
    </citation>
    <scope>NUCLEOTIDE SEQUENCE [LARGE SCALE GENOMIC DNA]</scope>
    <source>
        <strain evidence="2">cv. DH200-94</strain>
    </source>
</reference>
<organism evidence="1 2">
    <name type="scientific">Coffea canephora</name>
    <name type="common">Robusta coffee</name>
    <dbReference type="NCBI Taxonomy" id="49390"/>
    <lineage>
        <taxon>Eukaryota</taxon>
        <taxon>Viridiplantae</taxon>
        <taxon>Streptophyta</taxon>
        <taxon>Embryophyta</taxon>
        <taxon>Tracheophyta</taxon>
        <taxon>Spermatophyta</taxon>
        <taxon>Magnoliopsida</taxon>
        <taxon>eudicotyledons</taxon>
        <taxon>Gunneridae</taxon>
        <taxon>Pentapetalae</taxon>
        <taxon>asterids</taxon>
        <taxon>lamiids</taxon>
        <taxon>Gentianales</taxon>
        <taxon>Rubiaceae</taxon>
        <taxon>Ixoroideae</taxon>
        <taxon>Gardenieae complex</taxon>
        <taxon>Bertiereae - Coffeeae clade</taxon>
        <taxon>Coffeeae</taxon>
        <taxon>Coffea</taxon>
    </lineage>
</organism>
<keyword evidence="2" id="KW-1185">Reference proteome</keyword>
<dbReference type="Gramene" id="CDO99856">
    <property type="protein sequence ID" value="CDO99856"/>
    <property type="gene ID" value="GSCOC_T00029553001"/>
</dbReference>
<evidence type="ECO:0000313" key="2">
    <source>
        <dbReference type="Proteomes" id="UP000295252"/>
    </source>
</evidence>
<dbReference type="EMBL" id="HG739088">
    <property type="protein sequence ID" value="CDO99856.1"/>
    <property type="molecule type" value="Genomic_DNA"/>
</dbReference>
<dbReference type="InParanoid" id="A0A068TUD7"/>
<accession>A0A068TUD7</accession>